<dbReference type="EMBL" id="MEUI01000040">
    <property type="protein sequence ID" value="OGC33111.1"/>
    <property type="molecule type" value="Genomic_DNA"/>
</dbReference>
<reference evidence="3 4" key="1">
    <citation type="journal article" date="2016" name="Nat. Commun.">
        <title>Thousands of microbial genomes shed light on interconnected biogeochemical processes in an aquifer system.</title>
        <authorList>
            <person name="Anantharaman K."/>
            <person name="Brown C.T."/>
            <person name="Hug L.A."/>
            <person name="Sharon I."/>
            <person name="Castelle C.J."/>
            <person name="Probst A.J."/>
            <person name="Thomas B.C."/>
            <person name="Singh A."/>
            <person name="Wilkins M.J."/>
            <person name="Karaoz U."/>
            <person name="Brodie E.L."/>
            <person name="Williams K.H."/>
            <person name="Hubbard S.S."/>
            <person name="Banfield J.F."/>
        </authorList>
    </citation>
    <scope>NUCLEOTIDE SEQUENCE [LARGE SCALE GENOMIC DNA]</scope>
</reference>
<dbReference type="InterPro" id="IPR054691">
    <property type="entry name" value="LeuA/HCS_post-cat"/>
</dbReference>
<organism evidence="3 4">
    <name type="scientific">candidate division WOR-1 bacterium RIFOXYC2_FULL_41_25</name>
    <dbReference type="NCBI Taxonomy" id="1802586"/>
    <lineage>
        <taxon>Bacteria</taxon>
        <taxon>Bacillati</taxon>
        <taxon>Saganbacteria</taxon>
    </lineage>
</organism>
<evidence type="ECO:0000259" key="2">
    <source>
        <dbReference type="PROSITE" id="PS50991"/>
    </source>
</evidence>
<dbReference type="Gene3D" id="3.20.20.70">
    <property type="entry name" value="Aldolase class I"/>
    <property type="match status" value="1"/>
</dbReference>
<protein>
    <submittedName>
        <fullName evidence="3">Homocitrate synthase</fullName>
    </submittedName>
</protein>
<dbReference type="PANTHER" id="PTHR42880">
    <property type="entry name" value="HOMOCITRATE SYNTHASE"/>
    <property type="match status" value="1"/>
</dbReference>
<dbReference type="InterPro" id="IPR013785">
    <property type="entry name" value="Aldolase_TIM"/>
</dbReference>
<dbReference type="GO" id="GO:0046912">
    <property type="term" value="F:acyltransferase activity, acyl groups converted into alkyl on transfer"/>
    <property type="evidence" value="ECO:0007669"/>
    <property type="project" value="InterPro"/>
</dbReference>
<dbReference type="Gene3D" id="1.10.238.260">
    <property type="match status" value="1"/>
</dbReference>
<dbReference type="InterPro" id="IPR002034">
    <property type="entry name" value="AIPM/Hcit_synth_CS"/>
</dbReference>
<sequence>MVKKKKPQIYIIDVTNRDGVQTSRIGLAKLEKTIINLYLNDMGIFQSEFGFPFTKHETNYLNANLKLQATGKELGSIRLEGWCRAMTKDIDLAFKMVPKIKHLNLSVSTSDIMLKGKFGDKKSKDDIINMMTEAVDAAYKKGAKSIGVNAEDASRSDMDYLIKFAKAAKEHGATRIRYCDTLGAEDPMNIYKRLNQLAQETEIAWELHCHNDLGMGVACSVAGAKGVIDAGQDAYINTTINGVGERAGNADLLSVLLALKYSSGFKNENLFPKGINLKKAWTFAQYASYAFDIPIPLNQVGIGSNAFAHESGIHADGALKNRRNYELYDYEELGLGETKVVETGRMITVGEYSGIKGFRNVYGKLAIEFKDDNEAAKILELARYANVHTQKSLTENELYFVARYPEIARLIMTVTP</sequence>
<dbReference type="SUPFAM" id="SSF51569">
    <property type="entry name" value="Aldolase"/>
    <property type="match status" value="1"/>
</dbReference>
<evidence type="ECO:0000313" key="4">
    <source>
        <dbReference type="Proteomes" id="UP000177309"/>
    </source>
</evidence>
<accession>A0A1F4TK56</accession>
<evidence type="ECO:0000313" key="3">
    <source>
        <dbReference type="EMBL" id="OGC33111.1"/>
    </source>
</evidence>
<feature type="domain" description="Pyruvate carboxyltransferase" evidence="2">
    <location>
        <begin position="9"/>
        <end position="281"/>
    </location>
</feature>
<dbReference type="PANTHER" id="PTHR42880:SF1">
    <property type="entry name" value="ISOPROPYLMALATE_HOMOCITRATE_CITRAMALATE SYNTHASE FAMILY PROTEIN"/>
    <property type="match status" value="1"/>
</dbReference>
<dbReference type="Pfam" id="PF00682">
    <property type="entry name" value="HMGL-like"/>
    <property type="match status" value="1"/>
</dbReference>
<gene>
    <name evidence="3" type="ORF">A2462_08715</name>
</gene>
<dbReference type="Pfam" id="PF22617">
    <property type="entry name" value="HCS_D2"/>
    <property type="match status" value="1"/>
</dbReference>
<dbReference type="GO" id="GO:0019752">
    <property type="term" value="P:carboxylic acid metabolic process"/>
    <property type="evidence" value="ECO:0007669"/>
    <property type="project" value="InterPro"/>
</dbReference>
<proteinExistence type="predicted"/>
<dbReference type="AlphaFoldDB" id="A0A1F4TK56"/>
<keyword evidence="1" id="KW-0808">Transferase</keyword>
<evidence type="ECO:0000256" key="1">
    <source>
        <dbReference type="ARBA" id="ARBA00022679"/>
    </source>
</evidence>
<dbReference type="InterPro" id="IPR000891">
    <property type="entry name" value="PYR_CT"/>
</dbReference>
<dbReference type="PROSITE" id="PS00816">
    <property type="entry name" value="AIPM_HOMOCIT_SYNTH_2"/>
    <property type="match status" value="1"/>
</dbReference>
<name>A0A1F4TK56_UNCSA</name>
<comment type="caution">
    <text evidence="3">The sequence shown here is derived from an EMBL/GenBank/DDBJ whole genome shotgun (WGS) entry which is preliminary data.</text>
</comment>
<dbReference type="PROSITE" id="PS50991">
    <property type="entry name" value="PYR_CT"/>
    <property type="match status" value="1"/>
</dbReference>
<dbReference type="Proteomes" id="UP000177309">
    <property type="component" value="Unassembled WGS sequence"/>
</dbReference>